<accession>A0A6I4TJQ8</accession>
<comment type="caution">
    <text evidence="8">The sequence shown here is derived from an EMBL/GenBank/DDBJ whole genome shotgun (WGS) entry which is preliminary data.</text>
</comment>
<sequence>MNRKYIFDHVRRMLGRGFRQAEVDALDRVLDDASGYSSQGRVPSVPLCRIGEAGIQLIKRFEGCARLRRDGLVEAYPDPGTGGPPWTIGWGSTGAEIGPQTVWSQEQCDARLEADLKLYASEVAAAIGDAPTTQGQFDALVSFHYNTGAIHRATLARLHRQGRYEEAALEFGRWKHAGGRVMKGLVRRRAEEARLYRT</sequence>
<dbReference type="InterPro" id="IPR051018">
    <property type="entry name" value="Bacteriophage_GH24"/>
</dbReference>
<proteinExistence type="inferred from homology"/>
<evidence type="ECO:0000313" key="9">
    <source>
        <dbReference type="Proteomes" id="UP000432727"/>
    </source>
</evidence>
<evidence type="ECO:0000256" key="2">
    <source>
        <dbReference type="ARBA" id="ARBA00022529"/>
    </source>
</evidence>
<evidence type="ECO:0000256" key="3">
    <source>
        <dbReference type="ARBA" id="ARBA00022638"/>
    </source>
</evidence>
<keyword evidence="5" id="KW-1035">Host cytoplasm</keyword>
<evidence type="ECO:0000256" key="6">
    <source>
        <dbReference type="ARBA" id="ARBA00023295"/>
    </source>
</evidence>
<dbReference type="GO" id="GO:0042742">
    <property type="term" value="P:defense response to bacterium"/>
    <property type="evidence" value="ECO:0007669"/>
    <property type="project" value="UniProtKB-KW"/>
</dbReference>
<dbReference type="InterPro" id="IPR023346">
    <property type="entry name" value="Lysozyme-like_dom_sf"/>
</dbReference>
<dbReference type="EC" id="3.2.1.17" evidence="7"/>
<evidence type="ECO:0000256" key="5">
    <source>
        <dbReference type="ARBA" id="ARBA00023200"/>
    </source>
</evidence>
<dbReference type="GO" id="GO:0003796">
    <property type="term" value="F:lysozyme activity"/>
    <property type="evidence" value="ECO:0007669"/>
    <property type="project" value="UniProtKB-EC"/>
</dbReference>
<dbReference type="HAMAP" id="MF_04110">
    <property type="entry name" value="ENDOLYSIN_T4"/>
    <property type="match status" value="1"/>
</dbReference>
<comment type="catalytic activity">
    <reaction evidence="1 7">
        <text>Hydrolysis of (1-&gt;4)-beta-linkages between N-acetylmuramic acid and N-acetyl-D-glucosamine residues in a peptidoglycan and between N-acetyl-D-glucosamine residues in chitodextrins.</text>
        <dbReference type="EC" id="3.2.1.17"/>
    </reaction>
</comment>
<gene>
    <name evidence="8" type="ORF">GRI34_07545</name>
</gene>
<dbReference type="EMBL" id="WTYI01000001">
    <property type="protein sequence ID" value="MXO96272.1"/>
    <property type="molecule type" value="Genomic_DNA"/>
</dbReference>
<dbReference type="InterPro" id="IPR002196">
    <property type="entry name" value="Glyco_hydro_24"/>
</dbReference>
<evidence type="ECO:0000256" key="1">
    <source>
        <dbReference type="ARBA" id="ARBA00000632"/>
    </source>
</evidence>
<dbReference type="OrthoDB" id="5327667at2"/>
<dbReference type="Pfam" id="PF00959">
    <property type="entry name" value="Phage_lysozyme"/>
    <property type="match status" value="1"/>
</dbReference>
<evidence type="ECO:0000313" key="8">
    <source>
        <dbReference type="EMBL" id="MXO96272.1"/>
    </source>
</evidence>
<keyword evidence="4 7" id="KW-0378">Hydrolase</keyword>
<dbReference type="GO" id="GO:0031640">
    <property type="term" value="P:killing of cells of another organism"/>
    <property type="evidence" value="ECO:0007669"/>
    <property type="project" value="UniProtKB-KW"/>
</dbReference>
<dbReference type="GO" id="GO:0016998">
    <property type="term" value="P:cell wall macromolecule catabolic process"/>
    <property type="evidence" value="ECO:0007669"/>
    <property type="project" value="InterPro"/>
</dbReference>
<keyword evidence="6 7" id="KW-0326">Glycosidase</keyword>
<dbReference type="InterPro" id="IPR033907">
    <property type="entry name" value="Endolysin_autolysin"/>
</dbReference>
<keyword evidence="9" id="KW-1185">Reference proteome</keyword>
<dbReference type="Gene3D" id="1.10.530.40">
    <property type="match status" value="1"/>
</dbReference>
<reference evidence="8 9" key="1">
    <citation type="submission" date="2019-12" db="EMBL/GenBank/DDBJ databases">
        <title>Genomic-based taxomic classification of the family Erythrobacteraceae.</title>
        <authorList>
            <person name="Xu L."/>
        </authorList>
    </citation>
    <scope>NUCLEOTIDE SEQUENCE [LARGE SCALE GENOMIC DNA]</scope>
    <source>
        <strain evidence="8 9">JCM 12189</strain>
    </source>
</reference>
<evidence type="ECO:0000256" key="7">
    <source>
        <dbReference type="RuleBase" id="RU003788"/>
    </source>
</evidence>
<dbReference type="GO" id="GO:0009253">
    <property type="term" value="P:peptidoglycan catabolic process"/>
    <property type="evidence" value="ECO:0007669"/>
    <property type="project" value="InterPro"/>
</dbReference>
<dbReference type="SUPFAM" id="SSF53955">
    <property type="entry name" value="Lysozyme-like"/>
    <property type="match status" value="1"/>
</dbReference>
<protein>
    <recommendedName>
        <fullName evidence="7">Lysozyme</fullName>
        <ecNumber evidence="7">3.2.1.17</ecNumber>
    </recommendedName>
</protein>
<keyword evidence="2 7" id="KW-0929">Antimicrobial</keyword>
<dbReference type="RefSeq" id="WP_160595404.1">
    <property type="nucleotide sequence ID" value="NZ_WTYI01000001.1"/>
</dbReference>
<dbReference type="PANTHER" id="PTHR38107">
    <property type="match status" value="1"/>
</dbReference>
<dbReference type="InterPro" id="IPR023347">
    <property type="entry name" value="Lysozyme_dom_sf"/>
</dbReference>
<keyword evidence="3 7" id="KW-0081">Bacteriolytic enzyme</keyword>
<comment type="similarity">
    <text evidence="7">Belongs to the glycosyl hydrolase 24 family.</text>
</comment>
<dbReference type="PANTHER" id="PTHR38107:SF3">
    <property type="entry name" value="LYSOZYME RRRD-RELATED"/>
    <property type="match status" value="1"/>
</dbReference>
<dbReference type="InterPro" id="IPR034690">
    <property type="entry name" value="Endolysin_T4_type"/>
</dbReference>
<evidence type="ECO:0000256" key="4">
    <source>
        <dbReference type="ARBA" id="ARBA00022801"/>
    </source>
</evidence>
<dbReference type="AlphaFoldDB" id="A0A6I4TJQ8"/>
<dbReference type="Proteomes" id="UP000432727">
    <property type="component" value="Unassembled WGS sequence"/>
</dbReference>
<organism evidence="8 9">
    <name type="scientific">Qipengyuania aquimaris</name>
    <dbReference type="NCBI Taxonomy" id="255984"/>
    <lineage>
        <taxon>Bacteria</taxon>
        <taxon>Pseudomonadati</taxon>
        <taxon>Pseudomonadota</taxon>
        <taxon>Alphaproteobacteria</taxon>
        <taxon>Sphingomonadales</taxon>
        <taxon>Erythrobacteraceae</taxon>
        <taxon>Qipengyuania</taxon>
    </lineage>
</organism>
<name>A0A6I4TJQ8_9SPHN</name>
<dbReference type="CDD" id="cd00737">
    <property type="entry name" value="lyz_endolysin_autolysin"/>
    <property type="match status" value="1"/>
</dbReference>